<name>A0AAD2GUM9_9AGAR</name>
<dbReference type="Proteomes" id="UP001295794">
    <property type="component" value="Unassembled WGS sequence"/>
</dbReference>
<evidence type="ECO:0000313" key="4">
    <source>
        <dbReference type="Proteomes" id="UP001295794"/>
    </source>
</evidence>
<dbReference type="PROSITE" id="PS50003">
    <property type="entry name" value="PH_DOMAIN"/>
    <property type="match status" value="1"/>
</dbReference>
<feature type="compositionally biased region" description="Pro residues" evidence="1">
    <location>
        <begin position="35"/>
        <end position="45"/>
    </location>
</feature>
<reference evidence="3" key="1">
    <citation type="submission" date="2023-11" db="EMBL/GenBank/DDBJ databases">
        <authorList>
            <person name="De Vega J J."/>
            <person name="De Vega J J."/>
        </authorList>
    </citation>
    <scope>NUCLEOTIDE SEQUENCE</scope>
</reference>
<dbReference type="EMBL" id="CAVNYO010000048">
    <property type="protein sequence ID" value="CAK5264208.1"/>
    <property type="molecule type" value="Genomic_DNA"/>
</dbReference>
<sequence length="84" mass="8835">MSMEDNKQQWLSALETSIQNIEAVLTRLISQQQQPPGPAPAPAPAAGPGVSTGASPAHPLIHPNPPFSFHGDCTLGKSFLHSVK</sequence>
<feature type="domain" description="PH" evidence="2">
    <location>
        <begin position="1"/>
        <end position="19"/>
    </location>
</feature>
<feature type="region of interest" description="Disordered" evidence="1">
    <location>
        <begin position="29"/>
        <end position="63"/>
    </location>
</feature>
<dbReference type="InterPro" id="IPR001849">
    <property type="entry name" value="PH_domain"/>
</dbReference>
<evidence type="ECO:0000256" key="1">
    <source>
        <dbReference type="SAM" id="MobiDB-lite"/>
    </source>
</evidence>
<evidence type="ECO:0000259" key="2">
    <source>
        <dbReference type="PROSITE" id="PS50003"/>
    </source>
</evidence>
<keyword evidence="4" id="KW-1185">Reference proteome</keyword>
<gene>
    <name evidence="3" type="ORF">MYCIT1_LOCUS4179</name>
</gene>
<organism evidence="3 4">
    <name type="scientific">Mycena citricolor</name>
    <dbReference type="NCBI Taxonomy" id="2018698"/>
    <lineage>
        <taxon>Eukaryota</taxon>
        <taxon>Fungi</taxon>
        <taxon>Dikarya</taxon>
        <taxon>Basidiomycota</taxon>
        <taxon>Agaricomycotina</taxon>
        <taxon>Agaricomycetes</taxon>
        <taxon>Agaricomycetidae</taxon>
        <taxon>Agaricales</taxon>
        <taxon>Marasmiineae</taxon>
        <taxon>Mycenaceae</taxon>
        <taxon>Mycena</taxon>
    </lineage>
</organism>
<accession>A0AAD2GUM9</accession>
<protein>
    <recommendedName>
        <fullName evidence="2">PH domain-containing protein</fullName>
    </recommendedName>
</protein>
<evidence type="ECO:0000313" key="3">
    <source>
        <dbReference type="EMBL" id="CAK5264208.1"/>
    </source>
</evidence>
<proteinExistence type="predicted"/>
<comment type="caution">
    <text evidence="3">The sequence shown here is derived from an EMBL/GenBank/DDBJ whole genome shotgun (WGS) entry which is preliminary data.</text>
</comment>
<feature type="compositionally biased region" description="Low complexity" evidence="1">
    <location>
        <begin position="46"/>
        <end position="57"/>
    </location>
</feature>
<dbReference type="AlphaFoldDB" id="A0AAD2GUM9"/>